<evidence type="ECO:0000313" key="10">
    <source>
        <dbReference type="Proteomes" id="UP001305498"/>
    </source>
</evidence>
<dbReference type="NCBIfam" id="NF008453">
    <property type="entry name" value="PRK11308.1"/>
    <property type="match status" value="2"/>
</dbReference>
<evidence type="ECO:0000256" key="6">
    <source>
        <dbReference type="ARBA" id="ARBA00022840"/>
    </source>
</evidence>
<dbReference type="InterPro" id="IPR013563">
    <property type="entry name" value="Oligopep_ABC_C"/>
</dbReference>
<evidence type="ECO:0000259" key="8">
    <source>
        <dbReference type="PROSITE" id="PS50893"/>
    </source>
</evidence>
<reference evidence="9 10" key="1">
    <citation type="submission" date="2023-02" db="EMBL/GenBank/DDBJ databases">
        <title>Microbacterium betulae sp. nov., isolated from birch wood.</title>
        <authorList>
            <person name="Pasciak M."/>
            <person name="Pawlik K.J."/>
            <person name="Martynowski D."/>
            <person name="Laczmanski L."/>
            <person name="Ciekot J."/>
            <person name="Szponar B."/>
            <person name="Wojcik-Fatla A."/>
            <person name="Mackiewicz B."/>
            <person name="Farian E."/>
            <person name="Cholewa G."/>
            <person name="Cholewa A."/>
            <person name="Dutkiewicz J."/>
        </authorList>
    </citation>
    <scope>NUCLEOTIDE SEQUENCE [LARGE SCALE GENOMIC DNA]</scope>
    <source>
        <strain evidence="9 10">AB</strain>
    </source>
</reference>
<proteinExistence type="inferred from homology"/>
<dbReference type="SUPFAM" id="SSF52540">
    <property type="entry name" value="P-loop containing nucleoside triphosphate hydrolases"/>
    <property type="match status" value="2"/>
</dbReference>
<name>A0AA97FI78_9MICO</name>
<dbReference type="CDD" id="cd03257">
    <property type="entry name" value="ABC_NikE_OppD_transporters"/>
    <property type="match status" value="2"/>
</dbReference>
<evidence type="ECO:0000256" key="1">
    <source>
        <dbReference type="ARBA" id="ARBA00004202"/>
    </source>
</evidence>
<dbReference type="PANTHER" id="PTHR43297">
    <property type="entry name" value="OLIGOPEPTIDE TRANSPORT ATP-BINDING PROTEIN APPD"/>
    <property type="match status" value="1"/>
</dbReference>
<organism evidence="9 10">
    <name type="scientific">Microbacterium betulae</name>
    <dbReference type="NCBI Taxonomy" id="2981139"/>
    <lineage>
        <taxon>Bacteria</taxon>
        <taxon>Bacillati</taxon>
        <taxon>Actinomycetota</taxon>
        <taxon>Actinomycetes</taxon>
        <taxon>Micrococcales</taxon>
        <taxon>Microbacteriaceae</taxon>
        <taxon>Microbacterium</taxon>
    </lineage>
</organism>
<dbReference type="InterPro" id="IPR027417">
    <property type="entry name" value="P-loop_NTPase"/>
</dbReference>
<dbReference type="GO" id="GO:0005524">
    <property type="term" value="F:ATP binding"/>
    <property type="evidence" value="ECO:0007669"/>
    <property type="project" value="UniProtKB-KW"/>
</dbReference>
<keyword evidence="10" id="KW-1185">Reference proteome</keyword>
<dbReference type="InterPro" id="IPR003439">
    <property type="entry name" value="ABC_transporter-like_ATP-bd"/>
</dbReference>
<dbReference type="Gene3D" id="3.40.50.300">
    <property type="entry name" value="P-loop containing nucleotide triphosphate hydrolases"/>
    <property type="match status" value="2"/>
</dbReference>
<comment type="subcellular location">
    <subcellularLocation>
        <location evidence="1">Cell membrane</location>
        <topology evidence="1">Peripheral membrane protein</topology>
    </subcellularLocation>
</comment>
<keyword evidence="7" id="KW-0472">Membrane</keyword>
<evidence type="ECO:0000256" key="4">
    <source>
        <dbReference type="ARBA" id="ARBA00022475"/>
    </source>
</evidence>
<dbReference type="GO" id="GO:0015833">
    <property type="term" value="P:peptide transport"/>
    <property type="evidence" value="ECO:0007669"/>
    <property type="project" value="InterPro"/>
</dbReference>
<comment type="similarity">
    <text evidence="2">Belongs to the ABC transporter superfamily.</text>
</comment>
<dbReference type="PANTHER" id="PTHR43297:SF2">
    <property type="entry name" value="DIPEPTIDE TRANSPORT ATP-BINDING PROTEIN DPPD"/>
    <property type="match status" value="1"/>
</dbReference>
<evidence type="ECO:0000256" key="3">
    <source>
        <dbReference type="ARBA" id="ARBA00022448"/>
    </source>
</evidence>
<keyword evidence="5" id="KW-0547">Nucleotide-binding</keyword>
<dbReference type="AlphaFoldDB" id="A0AA97FI78"/>
<evidence type="ECO:0000256" key="2">
    <source>
        <dbReference type="ARBA" id="ARBA00005417"/>
    </source>
</evidence>
<accession>A0AA97FI78</accession>
<gene>
    <name evidence="9" type="ORF">N8K70_02205</name>
</gene>
<dbReference type="InterPro" id="IPR003593">
    <property type="entry name" value="AAA+_ATPase"/>
</dbReference>
<evidence type="ECO:0000256" key="5">
    <source>
        <dbReference type="ARBA" id="ARBA00022741"/>
    </source>
</evidence>
<feature type="domain" description="ABC transporter" evidence="8">
    <location>
        <begin position="283"/>
        <end position="524"/>
    </location>
</feature>
<keyword evidence="6 9" id="KW-0067">ATP-binding</keyword>
<dbReference type="GO" id="GO:0005886">
    <property type="term" value="C:plasma membrane"/>
    <property type="evidence" value="ECO:0007669"/>
    <property type="project" value="UniProtKB-SubCell"/>
</dbReference>
<feature type="domain" description="ABC transporter" evidence="8">
    <location>
        <begin position="6"/>
        <end position="260"/>
    </location>
</feature>
<sequence length="544" mass="58119">MTDDVLRIEDLRIEVPADPHGGGLRTAVDGVSLRVGRGESLGIVGESGSGKSLTMLASLGLLPAGTRVASGRIVLDGRDITSLGERDMRPLRGRTAAMVFQDPMSALNPLRAVGAQIATAVRVHAPGLSRRRARERAVELLESVGVRHAADRAGTRPHQWSGGMRQRAMIAMAIAHDPLLLIADEPTTALDVTVQAQVMELLAEVRERTGSALVLITHDLGLVAENTDRVSVMYRGSIVEEGATGTVLHAPRHEYTRRLLDARPEASAPDRRAHATDSAPDALVVSDVVVEYAGRRGAAPVRAVDGVSVRVARGETVAVVGESGCGKSSLARAVLGIHAAASGSVRLDGDVVAPALARRSAAERERAQIVFQDPYSALDPRMTVAEIVAEPLRVRRSHRPDRVERLLADVGLDESFAGRLPSQLSGGQRQRVGIARALALRPRLLVLDEPVSALDVSIQAQVLGLLDDLQREHGLGYLFISHDLGVVRNIADRVVVMQAGRIVEEAPTDEIFRRPGHPYTRTLLDAIPRIDGPPATPECAPSLP</sequence>
<dbReference type="FunFam" id="3.40.50.300:FF:000016">
    <property type="entry name" value="Oligopeptide ABC transporter ATP-binding component"/>
    <property type="match status" value="1"/>
</dbReference>
<dbReference type="InterPro" id="IPR017871">
    <property type="entry name" value="ABC_transporter-like_CS"/>
</dbReference>
<dbReference type="PROSITE" id="PS50893">
    <property type="entry name" value="ABC_TRANSPORTER_2"/>
    <property type="match status" value="2"/>
</dbReference>
<protein>
    <submittedName>
        <fullName evidence="9">ABC transporter ATP-binding protein</fullName>
    </submittedName>
</protein>
<dbReference type="NCBIfam" id="NF007739">
    <property type="entry name" value="PRK10419.1"/>
    <property type="match status" value="2"/>
</dbReference>
<dbReference type="Proteomes" id="UP001305498">
    <property type="component" value="Chromosome"/>
</dbReference>
<dbReference type="Pfam" id="PF00005">
    <property type="entry name" value="ABC_tran"/>
    <property type="match status" value="2"/>
</dbReference>
<keyword evidence="3" id="KW-0813">Transport</keyword>
<dbReference type="SMART" id="SM00382">
    <property type="entry name" value="AAA"/>
    <property type="match status" value="2"/>
</dbReference>
<dbReference type="GO" id="GO:0016887">
    <property type="term" value="F:ATP hydrolysis activity"/>
    <property type="evidence" value="ECO:0007669"/>
    <property type="project" value="InterPro"/>
</dbReference>
<dbReference type="Pfam" id="PF08352">
    <property type="entry name" value="oligo_HPY"/>
    <property type="match status" value="2"/>
</dbReference>
<dbReference type="KEGG" id="mbet:N8K70_02205"/>
<dbReference type="InterPro" id="IPR050388">
    <property type="entry name" value="ABC_Ni/Peptide_Import"/>
</dbReference>
<keyword evidence="4" id="KW-1003">Cell membrane</keyword>
<dbReference type="RefSeq" id="WP_317139987.1">
    <property type="nucleotide sequence ID" value="NZ_CP118157.1"/>
</dbReference>
<dbReference type="PROSITE" id="PS00211">
    <property type="entry name" value="ABC_TRANSPORTER_1"/>
    <property type="match status" value="1"/>
</dbReference>
<evidence type="ECO:0000313" key="9">
    <source>
        <dbReference type="EMBL" id="WOF23515.1"/>
    </source>
</evidence>
<dbReference type="EMBL" id="CP118157">
    <property type="protein sequence ID" value="WOF23515.1"/>
    <property type="molecule type" value="Genomic_DNA"/>
</dbReference>
<evidence type="ECO:0000256" key="7">
    <source>
        <dbReference type="ARBA" id="ARBA00023136"/>
    </source>
</evidence>